<keyword evidence="3" id="KW-1185">Reference proteome</keyword>
<feature type="region of interest" description="Disordered" evidence="1">
    <location>
        <begin position="1"/>
        <end position="42"/>
    </location>
</feature>
<evidence type="ECO:0000313" key="3">
    <source>
        <dbReference type="Proteomes" id="UP000244005"/>
    </source>
</evidence>
<gene>
    <name evidence="2" type="ORF">MARPO_0013s0022</name>
</gene>
<feature type="compositionally biased region" description="Polar residues" evidence="1">
    <location>
        <begin position="9"/>
        <end position="32"/>
    </location>
</feature>
<evidence type="ECO:0000256" key="1">
    <source>
        <dbReference type="SAM" id="MobiDB-lite"/>
    </source>
</evidence>
<proteinExistence type="predicted"/>
<accession>A0A2R6XI44</accession>
<reference evidence="3" key="1">
    <citation type="journal article" date="2017" name="Cell">
        <title>Insights into land plant evolution garnered from the Marchantia polymorpha genome.</title>
        <authorList>
            <person name="Bowman J.L."/>
            <person name="Kohchi T."/>
            <person name="Yamato K.T."/>
            <person name="Jenkins J."/>
            <person name="Shu S."/>
            <person name="Ishizaki K."/>
            <person name="Yamaoka S."/>
            <person name="Nishihama R."/>
            <person name="Nakamura Y."/>
            <person name="Berger F."/>
            <person name="Adam C."/>
            <person name="Aki S.S."/>
            <person name="Althoff F."/>
            <person name="Araki T."/>
            <person name="Arteaga-Vazquez M.A."/>
            <person name="Balasubrmanian S."/>
            <person name="Barry K."/>
            <person name="Bauer D."/>
            <person name="Boehm C.R."/>
            <person name="Briginshaw L."/>
            <person name="Caballero-Perez J."/>
            <person name="Catarino B."/>
            <person name="Chen F."/>
            <person name="Chiyoda S."/>
            <person name="Chovatia M."/>
            <person name="Davies K.M."/>
            <person name="Delmans M."/>
            <person name="Demura T."/>
            <person name="Dierschke T."/>
            <person name="Dolan L."/>
            <person name="Dorantes-Acosta A.E."/>
            <person name="Eklund D.M."/>
            <person name="Florent S.N."/>
            <person name="Flores-Sandoval E."/>
            <person name="Fujiyama A."/>
            <person name="Fukuzawa H."/>
            <person name="Galik B."/>
            <person name="Grimanelli D."/>
            <person name="Grimwood J."/>
            <person name="Grossniklaus U."/>
            <person name="Hamada T."/>
            <person name="Haseloff J."/>
            <person name="Hetherington A.J."/>
            <person name="Higo A."/>
            <person name="Hirakawa Y."/>
            <person name="Hundley H.N."/>
            <person name="Ikeda Y."/>
            <person name="Inoue K."/>
            <person name="Inoue S.I."/>
            <person name="Ishida S."/>
            <person name="Jia Q."/>
            <person name="Kakita M."/>
            <person name="Kanazawa T."/>
            <person name="Kawai Y."/>
            <person name="Kawashima T."/>
            <person name="Kennedy M."/>
            <person name="Kinose K."/>
            <person name="Kinoshita T."/>
            <person name="Kohara Y."/>
            <person name="Koide E."/>
            <person name="Komatsu K."/>
            <person name="Kopischke S."/>
            <person name="Kubo M."/>
            <person name="Kyozuka J."/>
            <person name="Lagercrantz U."/>
            <person name="Lin S.S."/>
            <person name="Lindquist E."/>
            <person name="Lipzen A.M."/>
            <person name="Lu C.W."/>
            <person name="De Luna E."/>
            <person name="Martienssen R.A."/>
            <person name="Minamino N."/>
            <person name="Mizutani M."/>
            <person name="Mizutani M."/>
            <person name="Mochizuki N."/>
            <person name="Monte I."/>
            <person name="Mosher R."/>
            <person name="Nagasaki H."/>
            <person name="Nakagami H."/>
            <person name="Naramoto S."/>
            <person name="Nishitani K."/>
            <person name="Ohtani M."/>
            <person name="Okamoto T."/>
            <person name="Okumura M."/>
            <person name="Phillips J."/>
            <person name="Pollak B."/>
            <person name="Reinders A."/>
            <person name="Rovekamp M."/>
            <person name="Sano R."/>
            <person name="Sawa S."/>
            <person name="Schmid M.W."/>
            <person name="Shirakawa M."/>
            <person name="Solano R."/>
            <person name="Spunde A."/>
            <person name="Suetsugu N."/>
            <person name="Sugano S."/>
            <person name="Sugiyama A."/>
            <person name="Sun R."/>
            <person name="Suzuki Y."/>
            <person name="Takenaka M."/>
            <person name="Takezawa D."/>
            <person name="Tomogane H."/>
            <person name="Tsuzuki M."/>
            <person name="Ueda T."/>
            <person name="Umeda M."/>
            <person name="Ward J.M."/>
            <person name="Watanabe Y."/>
            <person name="Yazaki K."/>
            <person name="Yokoyama R."/>
            <person name="Yoshitake Y."/>
            <person name="Yotsui I."/>
            <person name="Zachgo S."/>
            <person name="Schmutz J."/>
        </authorList>
    </citation>
    <scope>NUCLEOTIDE SEQUENCE [LARGE SCALE GENOMIC DNA]</scope>
    <source>
        <strain evidence="3">Tak-1</strain>
    </source>
</reference>
<dbReference type="EMBL" id="KZ772685">
    <property type="protein sequence ID" value="PTQ45764.1"/>
    <property type="molecule type" value="Genomic_DNA"/>
</dbReference>
<sequence length="202" mass="22656">MRCPETVGGNLQESPTPEQEAPLSSQVQSTTAEGGFLQHPLGRLPSSRRLVISPERTAAHGRPFLPSFRFVKSFCGTHPYRALKPSQAHESFSGTDRSFRSWPARLNLGLHTERVLTEIDIYTSSHYHTYSSPGNINYSRACNSSLQLLLKSDVQDRRDLNVRVELTEPCVCHVCQSQSQLRPALCFQPFSVVENGWNGKEE</sequence>
<dbReference type="Proteomes" id="UP000244005">
    <property type="component" value="Unassembled WGS sequence"/>
</dbReference>
<dbReference type="Gramene" id="Mp8g07730.1">
    <property type="protein sequence ID" value="Mp8g07730.1.cds"/>
    <property type="gene ID" value="Mp8g07730"/>
</dbReference>
<protein>
    <submittedName>
        <fullName evidence="2">Uncharacterized protein</fullName>
    </submittedName>
</protein>
<dbReference type="AlphaFoldDB" id="A0A2R6XI44"/>
<evidence type="ECO:0000313" key="2">
    <source>
        <dbReference type="EMBL" id="PTQ45764.1"/>
    </source>
</evidence>
<name>A0A2R6XI44_MARPO</name>
<organism evidence="2 3">
    <name type="scientific">Marchantia polymorpha</name>
    <name type="common">Common liverwort</name>
    <name type="synonym">Marchantia aquatica</name>
    <dbReference type="NCBI Taxonomy" id="3197"/>
    <lineage>
        <taxon>Eukaryota</taxon>
        <taxon>Viridiplantae</taxon>
        <taxon>Streptophyta</taxon>
        <taxon>Embryophyta</taxon>
        <taxon>Marchantiophyta</taxon>
        <taxon>Marchantiopsida</taxon>
        <taxon>Marchantiidae</taxon>
        <taxon>Marchantiales</taxon>
        <taxon>Marchantiaceae</taxon>
        <taxon>Marchantia</taxon>
    </lineage>
</organism>